<keyword evidence="3 8" id="KW-1003">Cell membrane</keyword>
<keyword evidence="4 8" id="KW-0997">Cell inner membrane</keyword>
<dbReference type="InterPro" id="IPR037541">
    <property type="entry name" value="MFS_YfcJ"/>
</dbReference>
<evidence type="ECO:0000313" key="11">
    <source>
        <dbReference type="EMBL" id="MER5077670.1"/>
    </source>
</evidence>
<comment type="similarity">
    <text evidence="8">Belongs to the major facilitator superfamily. YfcJ family.</text>
</comment>
<reference evidence="10" key="2">
    <citation type="submission" date="2024-02" db="EMBL/GenBank/DDBJ databases">
        <authorList>
            <consortium name="Clinical and Environmental Microbiology Branch: Whole genome sequencing antimicrobial resistance pathogens in the healthcare setting"/>
        </authorList>
    </citation>
    <scope>NUCLEOTIDE SEQUENCE</scope>
    <source>
        <strain evidence="10">2020GO-00142</strain>
    </source>
</reference>
<comment type="subcellular location">
    <subcellularLocation>
        <location evidence="8">Cell inner membrane</location>
        <topology evidence="8">Multi-pass membrane protein</topology>
    </subcellularLocation>
    <subcellularLocation>
        <location evidence="1">Cell membrane</location>
        <topology evidence="1">Multi-pass membrane protein</topology>
    </subcellularLocation>
</comment>
<dbReference type="HAMAP" id="MF_02091">
    <property type="entry name" value="MFS_YfcJ"/>
    <property type="match status" value="1"/>
</dbReference>
<evidence type="ECO:0000256" key="2">
    <source>
        <dbReference type="ARBA" id="ARBA00022448"/>
    </source>
</evidence>
<dbReference type="PANTHER" id="PTHR23517">
    <property type="entry name" value="RESISTANCE PROTEIN MDTM, PUTATIVE-RELATED-RELATED"/>
    <property type="match status" value="1"/>
</dbReference>
<dbReference type="Gene3D" id="1.20.1250.20">
    <property type="entry name" value="MFS general substrate transporter like domains"/>
    <property type="match status" value="1"/>
</dbReference>
<dbReference type="EMBL" id="JAGSRH010000017">
    <property type="protein sequence ID" value="MER5077670.1"/>
    <property type="molecule type" value="Genomic_DNA"/>
</dbReference>
<feature type="transmembrane region" description="Helical" evidence="8">
    <location>
        <begin position="220"/>
        <end position="240"/>
    </location>
</feature>
<reference evidence="11 12" key="1">
    <citation type="submission" date="2021-04" db="EMBL/GenBank/DDBJ databases">
        <title>Determining the burden of carbapenem-resistant Enterobacterales from a tertiary public heath setting in Bangladesh: a clinical, epidemiological, and molecular study.</title>
        <authorList>
            <person name="Farzana R."/>
            <person name="Walsh T.R."/>
        </authorList>
    </citation>
    <scope>NUCLEOTIDE SEQUENCE [LARGE SCALE GENOMIC DNA]</scope>
    <source>
        <strain evidence="11">Dmpro_s316</strain>
        <strain evidence="12">dmpro_s316</strain>
    </source>
</reference>
<evidence type="ECO:0000256" key="3">
    <source>
        <dbReference type="ARBA" id="ARBA00022475"/>
    </source>
</evidence>
<feature type="transmembrane region" description="Helical" evidence="8">
    <location>
        <begin position="147"/>
        <end position="166"/>
    </location>
</feature>
<keyword evidence="5 8" id="KW-0812">Transmembrane</keyword>
<evidence type="ECO:0000256" key="4">
    <source>
        <dbReference type="ARBA" id="ARBA00022519"/>
    </source>
</evidence>
<evidence type="ECO:0000256" key="6">
    <source>
        <dbReference type="ARBA" id="ARBA00022989"/>
    </source>
</evidence>
<evidence type="ECO:0000256" key="7">
    <source>
        <dbReference type="ARBA" id="ARBA00023136"/>
    </source>
</evidence>
<dbReference type="Pfam" id="PF07690">
    <property type="entry name" value="MFS_1"/>
    <property type="match status" value="1"/>
</dbReference>
<dbReference type="InterPro" id="IPR011701">
    <property type="entry name" value="MFS"/>
</dbReference>
<feature type="transmembrane region" description="Helical" evidence="8">
    <location>
        <begin position="12"/>
        <end position="34"/>
    </location>
</feature>
<proteinExistence type="inferred from homology"/>
<feature type="transmembrane region" description="Helical" evidence="8">
    <location>
        <begin position="246"/>
        <end position="264"/>
    </location>
</feature>
<organism evidence="10">
    <name type="scientific">Providencia stuartii</name>
    <dbReference type="NCBI Taxonomy" id="588"/>
    <lineage>
        <taxon>Bacteria</taxon>
        <taxon>Pseudomonadati</taxon>
        <taxon>Pseudomonadota</taxon>
        <taxon>Gammaproteobacteria</taxon>
        <taxon>Enterobacterales</taxon>
        <taxon>Morganellaceae</taxon>
        <taxon>Providencia</taxon>
    </lineage>
</organism>
<comment type="caution">
    <text evidence="8">Lacks conserved residue(s) required for the propagation of feature annotation.</text>
</comment>
<evidence type="ECO:0000259" key="9">
    <source>
        <dbReference type="PROSITE" id="PS50850"/>
    </source>
</evidence>
<feature type="domain" description="Major facilitator superfamily (MFS) profile" evidence="9">
    <location>
        <begin position="179"/>
        <end position="392"/>
    </location>
</feature>
<feature type="transmembrane region" description="Helical" evidence="8">
    <location>
        <begin position="300"/>
        <end position="323"/>
    </location>
</feature>
<name>A0AAI9MXG2_PROST</name>
<dbReference type="Proteomes" id="UP001495779">
    <property type="component" value="Unassembled WGS sequence"/>
</dbReference>
<dbReference type="PROSITE" id="PS50850">
    <property type="entry name" value="MFS"/>
    <property type="match status" value="1"/>
</dbReference>
<gene>
    <name evidence="10" type="ORF">JRA39_002463</name>
    <name evidence="11" type="ORF">KDV35_12490</name>
</gene>
<dbReference type="SUPFAM" id="SSF103473">
    <property type="entry name" value="MFS general substrate transporter"/>
    <property type="match status" value="1"/>
</dbReference>
<dbReference type="GO" id="GO:0022857">
    <property type="term" value="F:transmembrane transporter activity"/>
    <property type="evidence" value="ECO:0007669"/>
    <property type="project" value="UniProtKB-UniRule"/>
</dbReference>
<keyword evidence="7 8" id="KW-0472">Membrane</keyword>
<keyword evidence="6 8" id="KW-1133">Transmembrane helix</keyword>
<dbReference type="NCBIfam" id="NF003477">
    <property type="entry name" value="PRK05122.1"/>
    <property type="match status" value="1"/>
</dbReference>
<dbReference type="EMBL" id="AAZDVE040000018">
    <property type="protein sequence ID" value="EMP9433394.1"/>
    <property type="molecule type" value="Genomic_DNA"/>
</dbReference>
<evidence type="ECO:0000256" key="1">
    <source>
        <dbReference type="ARBA" id="ARBA00004651"/>
    </source>
</evidence>
<accession>A0AAI9MXG2</accession>
<evidence type="ECO:0000256" key="8">
    <source>
        <dbReference type="HAMAP-Rule" id="MF_02091"/>
    </source>
</evidence>
<feature type="transmembrane region" description="Helical" evidence="8">
    <location>
        <begin position="276"/>
        <end position="294"/>
    </location>
</feature>
<feature type="transmembrane region" description="Helical" evidence="8">
    <location>
        <begin position="364"/>
        <end position="384"/>
    </location>
</feature>
<dbReference type="InterPro" id="IPR050171">
    <property type="entry name" value="MFS_Transporters"/>
</dbReference>
<dbReference type="CDD" id="cd17489">
    <property type="entry name" value="MFS_YfcJ_like"/>
    <property type="match status" value="1"/>
</dbReference>
<comment type="caution">
    <text evidence="10">The sequence shown here is derived from an EMBL/GenBank/DDBJ whole genome shotgun (WGS) entry which is preliminary data.</text>
</comment>
<keyword evidence="2 8" id="KW-0813">Transport</keyword>
<dbReference type="NCBIfam" id="NF009048">
    <property type="entry name" value="PRK12382.1"/>
    <property type="match status" value="1"/>
</dbReference>
<dbReference type="RefSeq" id="WP_154623421.1">
    <property type="nucleotide sequence ID" value="NZ_CP095443.1"/>
</dbReference>
<evidence type="ECO:0000256" key="5">
    <source>
        <dbReference type="ARBA" id="ARBA00022692"/>
    </source>
</evidence>
<dbReference type="AlphaFoldDB" id="A0AAI9MXG2"/>
<dbReference type="PANTHER" id="PTHR23517:SF1">
    <property type="match status" value="1"/>
</dbReference>
<sequence>MSTSAPNSPIPLLRISISMFFSYMTIGLPLTVIPLFVHQELGFNDVWVGVVVGVQFLATVLTRGYAGRLADQKGAKRTTLQGMSACGISGVFCLLAILLPVSSIYQLLLLIIGRLVLGLGESQLLTGNLTWGMRLAGAENAGKVMSWNGMAIYGSLAVGAPLGLIIYQQYGFMAVGVIVMLLPCISWLINGSVRSVTPLQGNLLPFWSVIRKIWKMGMILALKGIGFAAIGTFISLYFVSEQWGNAGLAMSAFGCAFVLVRVFWGGLPDRVNGYRIALISLLIEFIGLITLWLAPVYGIALFGAALTGAGCSLIYPAVGTEVVKAVAPQMRGTALGGYSAFQDIAYGVTGPLAGMVVATLGYRGIYLIAAMGVLIALMMTLSALRHIHRIRE</sequence>
<dbReference type="InterPro" id="IPR020846">
    <property type="entry name" value="MFS_dom"/>
</dbReference>
<protein>
    <recommendedName>
        <fullName evidence="8">Uncharacterized MFS-type transporter JRA39_002463</fullName>
    </recommendedName>
</protein>
<dbReference type="InterPro" id="IPR036259">
    <property type="entry name" value="MFS_trans_sf"/>
</dbReference>
<feature type="transmembrane region" description="Helical" evidence="8">
    <location>
        <begin position="46"/>
        <end position="66"/>
    </location>
</feature>
<evidence type="ECO:0000313" key="10">
    <source>
        <dbReference type="EMBL" id="EMP9433394.1"/>
    </source>
</evidence>
<feature type="transmembrane region" description="Helical" evidence="8">
    <location>
        <begin position="172"/>
        <end position="189"/>
    </location>
</feature>
<evidence type="ECO:0000313" key="12">
    <source>
        <dbReference type="Proteomes" id="UP001495779"/>
    </source>
</evidence>
<dbReference type="GO" id="GO:0005886">
    <property type="term" value="C:plasma membrane"/>
    <property type="evidence" value="ECO:0007669"/>
    <property type="project" value="UniProtKB-SubCell"/>
</dbReference>